<dbReference type="CDD" id="cd00610">
    <property type="entry name" value="OAT_like"/>
    <property type="match status" value="1"/>
</dbReference>
<dbReference type="EC" id="2.6.1.11" evidence="5"/>
<dbReference type="FunFam" id="3.40.640.10:FF:000004">
    <property type="entry name" value="Acetylornithine aminotransferase"/>
    <property type="match status" value="1"/>
</dbReference>
<accession>A0A8H3FY93</accession>
<comment type="caution">
    <text evidence="12">The sequence shown here is derived from an EMBL/GenBank/DDBJ whole genome shotgun (WGS) entry which is preliminary data.</text>
</comment>
<evidence type="ECO:0000256" key="6">
    <source>
        <dbReference type="ARBA" id="ARBA00022576"/>
    </source>
</evidence>
<feature type="compositionally biased region" description="Polar residues" evidence="11">
    <location>
        <begin position="38"/>
        <end position="47"/>
    </location>
</feature>
<dbReference type="Pfam" id="PF00202">
    <property type="entry name" value="Aminotran_3"/>
    <property type="match status" value="1"/>
</dbReference>
<keyword evidence="6 12" id="KW-0032">Aminotransferase</keyword>
<comment type="similarity">
    <text evidence="4 10">Belongs to the class-III pyridoxal-phosphate-dependent aminotransferase family.</text>
</comment>
<keyword evidence="9 10" id="KW-0663">Pyridoxal phosphate</keyword>
<comment type="pathway">
    <text evidence="3">Amino-acid biosynthesis; L-arginine biosynthesis; N(2)-acetyl-L-ornithine from L-glutamate: step 4/4.</text>
</comment>
<evidence type="ECO:0000256" key="2">
    <source>
        <dbReference type="ARBA" id="ARBA00004173"/>
    </source>
</evidence>
<evidence type="ECO:0000256" key="1">
    <source>
        <dbReference type="ARBA" id="ARBA00001933"/>
    </source>
</evidence>
<dbReference type="Proteomes" id="UP000664169">
    <property type="component" value="Unassembled WGS sequence"/>
</dbReference>
<dbReference type="InterPro" id="IPR004636">
    <property type="entry name" value="AcOrn/SuccOrn_fam"/>
</dbReference>
<dbReference type="InterPro" id="IPR015424">
    <property type="entry name" value="PyrdxlP-dep_Trfase"/>
</dbReference>
<dbReference type="GO" id="GO:0005759">
    <property type="term" value="C:mitochondrial matrix"/>
    <property type="evidence" value="ECO:0007669"/>
    <property type="project" value="TreeGrafter"/>
</dbReference>
<dbReference type="HAMAP" id="MF_01107">
    <property type="entry name" value="ArgD_aminotrans_3"/>
    <property type="match status" value="1"/>
</dbReference>
<evidence type="ECO:0000256" key="4">
    <source>
        <dbReference type="ARBA" id="ARBA00008954"/>
    </source>
</evidence>
<gene>
    <name evidence="12" type="primary">ARG8</name>
    <name evidence="12" type="ORF">GOMPHAMPRED_005448</name>
</gene>
<dbReference type="GO" id="GO:0006526">
    <property type="term" value="P:L-arginine biosynthetic process"/>
    <property type="evidence" value="ECO:0007669"/>
    <property type="project" value="UniProtKB-UniPathway"/>
</dbReference>
<feature type="region of interest" description="Disordered" evidence="11">
    <location>
        <begin position="38"/>
        <end position="67"/>
    </location>
</feature>
<dbReference type="InterPro" id="IPR005814">
    <property type="entry name" value="Aminotrans_3"/>
</dbReference>
<dbReference type="GO" id="GO:0003992">
    <property type="term" value="F:N2-acetyl-L-ornithine:2-oxoglutarate 5-aminotransferase activity"/>
    <property type="evidence" value="ECO:0007669"/>
    <property type="project" value="UniProtKB-EC"/>
</dbReference>
<dbReference type="InterPro" id="IPR050103">
    <property type="entry name" value="Class-III_PLP-dep_AT"/>
</dbReference>
<reference evidence="12" key="1">
    <citation type="submission" date="2021-03" db="EMBL/GenBank/DDBJ databases">
        <authorList>
            <person name="Tagirdzhanova G."/>
        </authorList>
    </citation>
    <scope>NUCLEOTIDE SEQUENCE</scope>
</reference>
<dbReference type="GO" id="GO:0042802">
    <property type="term" value="F:identical protein binding"/>
    <property type="evidence" value="ECO:0007669"/>
    <property type="project" value="TreeGrafter"/>
</dbReference>
<dbReference type="Gene3D" id="3.90.1150.10">
    <property type="entry name" value="Aspartate Aminotransferase, domain 1"/>
    <property type="match status" value="1"/>
</dbReference>
<dbReference type="InterPro" id="IPR049704">
    <property type="entry name" value="Aminotrans_3_PPA_site"/>
</dbReference>
<dbReference type="GO" id="GO:0030170">
    <property type="term" value="F:pyridoxal phosphate binding"/>
    <property type="evidence" value="ECO:0007669"/>
    <property type="project" value="InterPro"/>
</dbReference>
<dbReference type="NCBIfam" id="TIGR00707">
    <property type="entry name" value="argD"/>
    <property type="match status" value="1"/>
</dbReference>
<evidence type="ECO:0000256" key="11">
    <source>
        <dbReference type="SAM" id="MobiDB-lite"/>
    </source>
</evidence>
<dbReference type="PANTHER" id="PTHR11986:SF79">
    <property type="entry name" value="ACETYLORNITHINE AMINOTRANSFERASE, MITOCHONDRIAL"/>
    <property type="match status" value="1"/>
</dbReference>
<dbReference type="InterPro" id="IPR015422">
    <property type="entry name" value="PyrdxlP-dep_Trfase_small"/>
</dbReference>
<comment type="cofactor">
    <cofactor evidence="1">
        <name>pyridoxal 5'-phosphate</name>
        <dbReference type="ChEBI" id="CHEBI:597326"/>
    </cofactor>
</comment>
<evidence type="ECO:0000256" key="7">
    <source>
        <dbReference type="ARBA" id="ARBA00022605"/>
    </source>
</evidence>
<evidence type="ECO:0000256" key="3">
    <source>
        <dbReference type="ARBA" id="ARBA00005024"/>
    </source>
</evidence>
<dbReference type="AlphaFoldDB" id="A0A8H3FY93"/>
<keyword evidence="7" id="KW-0028">Amino-acid biosynthesis</keyword>
<evidence type="ECO:0000256" key="8">
    <source>
        <dbReference type="ARBA" id="ARBA00022679"/>
    </source>
</evidence>
<evidence type="ECO:0000256" key="10">
    <source>
        <dbReference type="RuleBase" id="RU003560"/>
    </source>
</evidence>
<comment type="subcellular location">
    <subcellularLocation>
        <location evidence="2">Mitochondrion</location>
    </subcellularLocation>
</comment>
<dbReference type="NCBIfam" id="NF002325">
    <property type="entry name" value="PRK01278.1"/>
    <property type="match status" value="1"/>
</dbReference>
<evidence type="ECO:0000256" key="9">
    <source>
        <dbReference type="ARBA" id="ARBA00022898"/>
    </source>
</evidence>
<keyword evidence="8" id="KW-0808">Transferase</keyword>
<evidence type="ECO:0000256" key="5">
    <source>
        <dbReference type="ARBA" id="ARBA00012919"/>
    </source>
</evidence>
<keyword evidence="13" id="KW-1185">Reference proteome</keyword>
<dbReference type="Gene3D" id="3.40.640.10">
    <property type="entry name" value="Type I PLP-dependent aspartate aminotransferase-like (Major domain)"/>
    <property type="match status" value="1"/>
</dbReference>
<dbReference type="SUPFAM" id="SSF53383">
    <property type="entry name" value="PLP-dependent transferases"/>
    <property type="match status" value="1"/>
</dbReference>
<dbReference type="EMBL" id="CAJPDQ010000033">
    <property type="protein sequence ID" value="CAF9929676.1"/>
    <property type="molecule type" value="Genomic_DNA"/>
</dbReference>
<proteinExistence type="inferred from homology"/>
<evidence type="ECO:0000313" key="13">
    <source>
        <dbReference type="Proteomes" id="UP000664169"/>
    </source>
</evidence>
<dbReference type="PANTHER" id="PTHR11986">
    <property type="entry name" value="AMINOTRANSFERASE CLASS III"/>
    <property type="match status" value="1"/>
</dbReference>
<dbReference type="PROSITE" id="PS00600">
    <property type="entry name" value="AA_TRANSFER_CLASS_3"/>
    <property type="match status" value="1"/>
</dbReference>
<protein>
    <recommendedName>
        <fullName evidence="5">acetylornithine transaminase</fullName>
        <ecNumber evidence="5">2.6.1.11</ecNumber>
    </recommendedName>
</protein>
<name>A0A8H3FY93_9LECA</name>
<dbReference type="InterPro" id="IPR015421">
    <property type="entry name" value="PyrdxlP-dep_Trfase_major"/>
</dbReference>
<dbReference type="UniPathway" id="UPA00068">
    <property type="reaction ID" value="UER00109"/>
</dbReference>
<dbReference type="OrthoDB" id="5419315at2759"/>
<evidence type="ECO:0000313" key="12">
    <source>
        <dbReference type="EMBL" id="CAF9929676.1"/>
    </source>
</evidence>
<organism evidence="12 13">
    <name type="scientific">Gomphillus americanus</name>
    <dbReference type="NCBI Taxonomy" id="1940652"/>
    <lineage>
        <taxon>Eukaryota</taxon>
        <taxon>Fungi</taxon>
        <taxon>Dikarya</taxon>
        <taxon>Ascomycota</taxon>
        <taxon>Pezizomycotina</taxon>
        <taxon>Lecanoromycetes</taxon>
        <taxon>OSLEUM clade</taxon>
        <taxon>Ostropomycetidae</taxon>
        <taxon>Ostropales</taxon>
        <taxon>Graphidaceae</taxon>
        <taxon>Gomphilloideae</taxon>
        <taxon>Gomphillus</taxon>
    </lineage>
</organism>
<sequence>MAVRHLSRRANTLSPLLPYTPNHHTRYYASAIPVPTATTSDTTNANPQHEAALSHPDPAADSQSARFTSQHDPYHIATYAKAPPVMVKGFGSRIWDMENRSYLDFTAGIAVNSLGHAHPEFVRLLAQQAGTLAHCSNLYHNAWSGELAKLLVTKTRSSGGMHDAARVFLSNSGTEANEAALKFARKVGKVRDPSGAKHEIVSFTGSFHGRTMGALSATANPKYQAPFAPMIPGFRHGKFNDIESLDALISEKTCGVIVEPIQGEGGVHEASTEFLQALRDRTKAVGAVLIYDEIQCGMGRAGSFWLHSSLPPALHPDIITTAKALGNGFPIGAVVASEGVSSAIMIGDHGTTFGGSPLASRMGHFCVEKLSDPSLHEAVRKKGQQFKQHFGRLREQFSHSVGEDRGRGLLLGLQLMSDPVPVVTAARERGLLVITAGTNTLRFAPPLIITDGEIEEGMKILGEAMEAAFRSPSDIHGQLVGRQQEIPPVR</sequence>